<sequence length="496" mass="55857">MENKPPEEVSDRQIYKPSIPGLSNIGKKEYIQHKSHWIKTPNPVVPEKAQSALHQCSDTSYRNRLSRLEHMFNDSPEGTLMPYRQNLASCSDSHSEMHQKKPLMDRVSGQFGWNNPKVMEKPTDSFEKGFIKNLESHKYHQHPSMSNATKTNVQTCLGKMDPDCSGLTSQKEPDQEKPNSLWNELKGNSRDTSAAEPCAQQQKGSDFAMPKKKPTGLDHSFQNIEPGEIRVEDKFWPDRGNSGQECPLAKTKHHKLSEYSGLSLCRKMLPQPKLGADIVQPDCNNELLKSEDSHIKHQTAQKLSDVQTMLSQDNTKNSNFGMNHGPCVQDGIQSRHSRSIFDDSCEAHTFRDYELRPLDRNNQAKSIYEGPSGANSRYSSYEDYEAKVQREGLARPLNSSRENSYFNIAKKKLAGNKKFSSNSPEEPRRDIVVSNLGKKNADLASPLKEYIGSPVNKACAQANISKRSKHKPYRMKARNSGKKSSCANATTSVMES</sequence>
<feature type="compositionally biased region" description="Polar residues" evidence="1">
    <location>
        <begin position="482"/>
        <end position="496"/>
    </location>
</feature>
<dbReference type="AlphaFoldDB" id="A0AAD1U7G1"/>
<reference evidence="2" key="1">
    <citation type="submission" date="2023-07" db="EMBL/GenBank/DDBJ databases">
        <authorList>
            <consortium name="AG Swart"/>
            <person name="Singh M."/>
            <person name="Singh A."/>
            <person name="Seah K."/>
            <person name="Emmerich C."/>
        </authorList>
    </citation>
    <scope>NUCLEOTIDE SEQUENCE</scope>
    <source>
        <strain evidence="2">DP1</strain>
    </source>
</reference>
<proteinExistence type="predicted"/>
<organism evidence="2 3">
    <name type="scientific">Euplotes crassus</name>
    <dbReference type="NCBI Taxonomy" id="5936"/>
    <lineage>
        <taxon>Eukaryota</taxon>
        <taxon>Sar</taxon>
        <taxon>Alveolata</taxon>
        <taxon>Ciliophora</taxon>
        <taxon>Intramacronucleata</taxon>
        <taxon>Spirotrichea</taxon>
        <taxon>Hypotrichia</taxon>
        <taxon>Euplotida</taxon>
        <taxon>Euplotidae</taxon>
        <taxon>Moneuplotes</taxon>
    </lineage>
</organism>
<comment type="caution">
    <text evidence="2">The sequence shown here is derived from an EMBL/GenBank/DDBJ whole genome shotgun (WGS) entry which is preliminary data.</text>
</comment>
<dbReference type="EMBL" id="CAMPGE010001560">
    <property type="protein sequence ID" value="CAI2360353.1"/>
    <property type="molecule type" value="Genomic_DNA"/>
</dbReference>
<gene>
    <name evidence="2" type="ORF">ECRASSUSDP1_LOCUS1654</name>
</gene>
<evidence type="ECO:0000256" key="1">
    <source>
        <dbReference type="SAM" id="MobiDB-lite"/>
    </source>
</evidence>
<keyword evidence="3" id="KW-1185">Reference proteome</keyword>
<accession>A0AAD1U7G1</accession>
<feature type="region of interest" description="Disordered" evidence="1">
    <location>
        <begin position="164"/>
        <end position="221"/>
    </location>
</feature>
<feature type="compositionally biased region" description="Basic residues" evidence="1">
    <location>
        <begin position="466"/>
        <end position="481"/>
    </location>
</feature>
<name>A0AAD1U7G1_EUPCR</name>
<feature type="region of interest" description="Disordered" evidence="1">
    <location>
        <begin position="464"/>
        <end position="496"/>
    </location>
</feature>
<dbReference type="Proteomes" id="UP001295684">
    <property type="component" value="Unassembled WGS sequence"/>
</dbReference>
<evidence type="ECO:0000313" key="3">
    <source>
        <dbReference type="Proteomes" id="UP001295684"/>
    </source>
</evidence>
<evidence type="ECO:0000313" key="2">
    <source>
        <dbReference type="EMBL" id="CAI2360353.1"/>
    </source>
</evidence>
<protein>
    <submittedName>
        <fullName evidence="2">Uncharacterized protein</fullName>
    </submittedName>
</protein>